<comment type="caution">
    <text evidence="4">The sequence shown here is derived from an EMBL/GenBank/DDBJ whole genome shotgun (WGS) entry which is preliminary data.</text>
</comment>
<name>A0A167BKQ5_COLIC</name>
<sequence length="387" mass="44239">LRAPNYRLDSQDLSNKFAGLLGQIPSTNMQSNPSRRSHPKTRTGCKTCKTRKIKCDEQRPACKNCIKHGVACGFLASPSLDPMLSLSQHAGDLNFLDLELLHHYCNFTAHTLSENPLLREFWRINVVKLGLECDYVMRSILSLSALHIAHLNPERKDSLLEKSMAHHEMSSRTAVSLMQHVQDENKAPLFIFSVLTIYIVLANSQYLHDAPLASAEQSPDWIVLFCGTRYLVGEPNTNPLISPIISRTVAHFQFREAPCHHTHLGDLEANINASESDDGLLAIYNHAINELYKSYGVFYESSEPQDIIDVFIWIAMVAEDFLPLLRESRQKALVIFLYFCMLLRQLHSQWWLDVWASNLYTKTYELLDDEHRSWIRDPAIETTDICL</sequence>
<dbReference type="PANTHER" id="PTHR47784:SF5">
    <property type="entry name" value="STEROL UPTAKE CONTROL PROTEIN 2"/>
    <property type="match status" value="1"/>
</dbReference>
<dbReference type="CDD" id="cd00067">
    <property type="entry name" value="GAL4"/>
    <property type="match status" value="1"/>
</dbReference>
<dbReference type="InterPro" id="IPR001138">
    <property type="entry name" value="Zn2Cys6_DnaBD"/>
</dbReference>
<accession>A0A167BKQ5</accession>
<feature type="compositionally biased region" description="Polar residues" evidence="2">
    <location>
        <begin position="24"/>
        <end position="34"/>
    </location>
</feature>
<dbReference type="PROSITE" id="PS00463">
    <property type="entry name" value="ZN2_CY6_FUNGAL_1"/>
    <property type="match status" value="1"/>
</dbReference>
<keyword evidence="1" id="KW-0539">Nucleus</keyword>
<dbReference type="PROSITE" id="PS50048">
    <property type="entry name" value="ZN2_CY6_FUNGAL_2"/>
    <property type="match status" value="1"/>
</dbReference>
<dbReference type="Proteomes" id="UP000076584">
    <property type="component" value="Unassembled WGS sequence"/>
</dbReference>
<dbReference type="InterPro" id="IPR021858">
    <property type="entry name" value="Fun_TF"/>
</dbReference>
<feature type="non-terminal residue" evidence="4">
    <location>
        <position position="1"/>
    </location>
</feature>
<evidence type="ECO:0000313" key="4">
    <source>
        <dbReference type="EMBL" id="KZL81443.1"/>
    </source>
</evidence>
<feature type="region of interest" description="Disordered" evidence="2">
    <location>
        <begin position="24"/>
        <end position="43"/>
    </location>
</feature>
<evidence type="ECO:0000256" key="2">
    <source>
        <dbReference type="SAM" id="MobiDB-lite"/>
    </source>
</evidence>
<dbReference type="SMART" id="SM00066">
    <property type="entry name" value="GAL4"/>
    <property type="match status" value="1"/>
</dbReference>
<proteinExistence type="predicted"/>
<dbReference type="GO" id="GO:0001228">
    <property type="term" value="F:DNA-binding transcription activator activity, RNA polymerase II-specific"/>
    <property type="evidence" value="ECO:0007669"/>
    <property type="project" value="TreeGrafter"/>
</dbReference>
<evidence type="ECO:0000256" key="1">
    <source>
        <dbReference type="ARBA" id="ARBA00023242"/>
    </source>
</evidence>
<dbReference type="Pfam" id="PF00172">
    <property type="entry name" value="Zn_clus"/>
    <property type="match status" value="1"/>
</dbReference>
<keyword evidence="5" id="KW-1185">Reference proteome</keyword>
<dbReference type="InterPro" id="IPR053157">
    <property type="entry name" value="Sterol_Uptake_Regulator"/>
</dbReference>
<dbReference type="SUPFAM" id="SSF57701">
    <property type="entry name" value="Zn2/Cys6 DNA-binding domain"/>
    <property type="match status" value="1"/>
</dbReference>
<protein>
    <submittedName>
        <fullName evidence="4">C6 zinc finger protein</fullName>
    </submittedName>
</protein>
<dbReference type="Gene3D" id="4.10.240.10">
    <property type="entry name" value="Zn(2)-C6 fungal-type DNA-binding domain"/>
    <property type="match status" value="1"/>
</dbReference>
<reference evidence="4 5" key="1">
    <citation type="submission" date="2015-06" db="EMBL/GenBank/DDBJ databases">
        <title>Survival trade-offs in plant roots during colonization by closely related pathogenic and mutualistic fungi.</title>
        <authorList>
            <person name="Hacquard S."/>
            <person name="Kracher B."/>
            <person name="Hiruma K."/>
            <person name="Weinman A."/>
            <person name="Muench P."/>
            <person name="Garrido Oter R."/>
            <person name="Ver Loren van Themaat E."/>
            <person name="Dallerey J.-F."/>
            <person name="Damm U."/>
            <person name="Henrissat B."/>
            <person name="Lespinet O."/>
            <person name="Thon M."/>
            <person name="Kemen E."/>
            <person name="McHardy A.C."/>
            <person name="Schulze-Lefert P."/>
            <person name="O'Connell R.J."/>
        </authorList>
    </citation>
    <scope>NUCLEOTIDE SEQUENCE [LARGE SCALE GENOMIC DNA]</scope>
    <source>
        <strain evidence="4 5">MAFF 238704</strain>
    </source>
</reference>
<organism evidence="4 5">
    <name type="scientific">Colletotrichum incanum</name>
    <name type="common">Soybean anthracnose fungus</name>
    <dbReference type="NCBI Taxonomy" id="1573173"/>
    <lineage>
        <taxon>Eukaryota</taxon>
        <taxon>Fungi</taxon>
        <taxon>Dikarya</taxon>
        <taxon>Ascomycota</taxon>
        <taxon>Pezizomycotina</taxon>
        <taxon>Sordariomycetes</taxon>
        <taxon>Hypocreomycetidae</taxon>
        <taxon>Glomerellales</taxon>
        <taxon>Glomerellaceae</taxon>
        <taxon>Colletotrichum</taxon>
        <taxon>Colletotrichum spaethianum species complex</taxon>
    </lineage>
</organism>
<dbReference type="PRINTS" id="PR00755">
    <property type="entry name" value="AFLATOXINBRP"/>
</dbReference>
<dbReference type="EMBL" id="LFIW01001657">
    <property type="protein sequence ID" value="KZL81443.1"/>
    <property type="molecule type" value="Genomic_DNA"/>
</dbReference>
<dbReference type="AlphaFoldDB" id="A0A167BKQ5"/>
<dbReference type="GO" id="GO:0008270">
    <property type="term" value="F:zinc ion binding"/>
    <property type="evidence" value="ECO:0007669"/>
    <property type="project" value="InterPro"/>
</dbReference>
<feature type="domain" description="Zn(2)-C6 fungal-type" evidence="3">
    <location>
        <begin position="44"/>
        <end position="74"/>
    </location>
</feature>
<gene>
    <name evidence="4" type="ORF">CI238_09743</name>
</gene>
<dbReference type="STRING" id="1573173.A0A167BKQ5"/>
<dbReference type="InterPro" id="IPR036864">
    <property type="entry name" value="Zn2-C6_fun-type_DNA-bd_sf"/>
</dbReference>
<dbReference type="Pfam" id="PF11951">
    <property type="entry name" value="Fungal_trans_2"/>
    <property type="match status" value="1"/>
</dbReference>
<dbReference type="PANTHER" id="PTHR47784">
    <property type="entry name" value="STEROL UPTAKE CONTROL PROTEIN 2"/>
    <property type="match status" value="1"/>
</dbReference>
<evidence type="ECO:0000259" key="3">
    <source>
        <dbReference type="PROSITE" id="PS50048"/>
    </source>
</evidence>
<evidence type="ECO:0000313" key="5">
    <source>
        <dbReference type="Proteomes" id="UP000076584"/>
    </source>
</evidence>